<dbReference type="AlphaFoldDB" id="A0A558JDZ1"/>
<name>A0A558JDZ1_9GAMM</name>
<feature type="transmembrane region" description="Helical" evidence="1">
    <location>
        <begin position="9"/>
        <end position="28"/>
    </location>
</feature>
<keyword evidence="1" id="KW-0472">Membrane</keyword>
<proteinExistence type="predicted"/>
<reference evidence="2 3" key="1">
    <citation type="submission" date="2019-07" db="EMBL/GenBank/DDBJ databases">
        <title>Diversity of Bacteria from Kongsfjorden, Arctic.</title>
        <authorList>
            <person name="Yu Y."/>
        </authorList>
    </citation>
    <scope>NUCLEOTIDE SEQUENCE [LARGE SCALE GENOMIC DNA]</scope>
    <source>
        <strain evidence="2 3">SM1922</strain>
    </source>
</reference>
<dbReference type="EMBL" id="VNFE01000001">
    <property type="protein sequence ID" value="TVU91838.1"/>
    <property type="molecule type" value="Genomic_DNA"/>
</dbReference>
<evidence type="ECO:0000313" key="2">
    <source>
        <dbReference type="EMBL" id="TVU91838.1"/>
    </source>
</evidence>
<gene>
    <name evidence="2" type="ORF">FQP89_01495</name>
</gene>
<keyword evidence="1" id="KW-1133">Transmembrane helix</keyword>
<keyword evidence="1" id="KW-0812">Transmembrane</keyword>
<evidence type="ECO:0000256" key="1">
    <source>
        <dbReference type="SAM" id="Phobius"/>
    </source>
</evidence>
<comment type="caution">
    <text evidence="2">The sequence shown here is derived from an EMBL/GenBank/DDBJ whole genome shotgun (WGS) entry which is preliminary data.</text>
</comment>
<dbReference type="RefSeq" id="WP_035580984.1">
    <property type="nucleotide sequence ID" value="NZ_VNFE01000001.1"/>
</dbReference>
<organism evidence="2 3">
    <name type="scientific">Vreelandella titanicae</name>
    <dbReference type="NCBI Taxonomy" id="664683"/>
    <lineage>
        <taxon>Bacteria</taxon>
        <taxon>Pseudomonadati</taxon>
        <taxon>Pseudomonadota</taxon>
        <taxon>Gammaproteobacteria</taxon>
        <taxon>Oceanospirillales</taxon>
        <taxon>Halomonadaceae</taxon>
        <taxon>Vreelandella</taxon>
    </lineage>
</organism>
<dbReference type="Proteomes" id="UP000317288">
    <property type="component" value="Unassembled WGS sequence"/>
</dbReference>
<sequence>MTFYRRKIVIIPLTIIFSFFAWLIYLWAVDSYRPSQNQTKLLTEISNEIHAVMLQKNLDWVQIKDGLVWPESLEGEDFETIKADIRSADKKINEATFIYQCQDKCYFTAYFYIDGQEDEFVDGTSRYYQYNPDGYLKRIIPGYPQSEFTEHLQYNQYAMVEEFVPSISQAVKSDPDGNRHLYLFCEPLEQKQWHYCKGYQSS</sequence>
<evidence type="ECO:0000313" key="3">
    <source>
        <dbReference type="Proteomes" id="UP000317288"/>
    </source>
</evidence>
<accession>A0A558JDZ1</accession>
<protein>
    <submittedName>
        <fullName evidence="2">Uncharacterized protein</fullName>
    </submittedName>
</protein>